<gene>
    <name evidence="2" type="ORF">BSZ32_14415</name>
</gene>
<dbReference type="OrthoDB" id="175027at2"/>
<comment type="caution">
    <text evidence="2">The sequence shown here is derived from an EMBL/GenBank/DDBJ whole genome shotgun (WGS) entry which is preliminary data.</text>
</comment>
<name>A0A2S7U4X7_9BACT</name>
<evidence type="ECO:0000313" key="2">
    <source>
        <dbReference type="EMBL" id="PQJ29567.1"/>
    </source>
</evidence>
<sequence>MTMRLLILITILLPLSLLADPSSWTPLFNGKDLTGWHTMPGGKWEIVNGVITGTSKKEEKRHGLLVSDKTYNNIILRAKFKVTSGDSGLYFRALKTNTQVAIKCFQAEVDKSPKVGGLYETSGRSWVKNPDPQRIAEIVKHGDWNQITVSAIGDDITVSLNGLTVTELLADTQCQKEGRIALQLHGGEDMHVEFKDLALLEIK</sequence>
<dbReference type="GO" id="GO:0016787">
    <property type="term" value="F:hydrolase activity"/>
    <property type="evidence" value="ECO:0007669"/>
    <property type="project" value="InterPro"/>
</dbReference>
<proteinExistence type="predicted"/>
<evidence type="ECO:0000259" key="1">
    <source>
        <dbReference type="Pfam" id="PF06439"/>
    </source>
</evidence>
<dbReference type="InterPro" id="IPR010496">
    <property type="entry name" value="AL/BT2_dom"/>
</dbReference>
<accession>A0A2S7U4X7</accession>
<dbReference type="EMBL" id="MQWA01000001">
    <property type="protein sequence ID" value="PQJ29567.1"/>
    <property type="molecule type" value="Genomic_DNA"/>
</dbReference>
<keyword evidence="3" id="KW-1185">Reference proteome</keyword>
<evidence type="ECO:0000313" key="3">
    <source>
        <dbReference type="Proteomes" id="UP000239907"/>
    </source>
</evidence>
<protein>
    <recommendedName>
        <fullName evidence="1">3-keto-alpha-glucoside-1,2-lyase/3-keto-2-hydroxy-glucal hydratase domain-containing protein</fullName>
    </recommendedName>
</protein>
<dbReference type="Gene3D" id="2.60.120.560">
    <property type="entry name" value="Exo-inulinase, domain 1"/>
    <property type="match status" value="1"/>
</dbReference>
<dbReference type="Pfam" id="PF06439">
    <property type="entry name" value="3keto-disac_hyd"/>
    <property type="match status" value="1"/>
</dbReference>
<feature type="domain" description="3-keto-alpha-glucoside-1,2-lyase/3-keto-2-hydroxy-glucal hydratase" evidence="1">
    <location>
        <begin position="24"/>
        <end position="198"/>
    </location>
</feature>
<dbReference type="Proteomes" id="UP000239907">
    <property type="component" value="Unassembled WGS sequence"/>
</dbReference>
<dbReference type="AlphaFoldDB" id="A0A2S7U4X7"/>
<reference evidence="2 3" key="1">
    <citation type="submission" date="2016-12" db="EMBL/GenBank/DDBJ databases">
        <title>Study of bacterial adaptation to deep sea.</title>
        <authorList>
            <person name="Song J."/>
            <person name="Yoshizawa S."/>
            <person name="Kogure K."/>
        </authorList>
    </citation>
    <scope>NUCLEOTIDE SEQUENCE [LARGE SCALE GENOMIC DNA]</scope>
    <source>
        <strain evidence="2 3">SAORIC-165</strain>
    </source>
</reference>
<organism evidence="2 3">
    <name type="scientific">Rubritalea profundi</name>
    <dbReference type="NCBI Taxonomy" id="1658618"/>
    <lineage>
        <taxon>Bacteria</taxon>
        <taxon>Pseudomonadati</taxon>
        <taxon>Verrucomicrobiota</taxon>
        <taxon>Verrucomicrobiia</taxon>
        <taxon>Verrucomicrobiales</taxon>
        <taxon>Rubritaleaceae</taxon>
        <taxon>Rubritalea</taxon>
    </lineage>
</organism>